<keyword evidence="8" id="KW-1185">Reference proteome</keyword>
<dbReference type="SUPFAM" id="SSF88659">
    <property type="entry name" value="Sigma3 and sigma4 domains of RNA polymerase sigma factors"/>
    <property type="match status" value="1"/>
</dbReference>
<dbReference type="InterPro" id="IPR036388">
    <property type="entry name" value="WH-like_DNA-bd_sf"/>
</dbReference>
<evidence type="ECO:0000313" key="8">
    <source>
        <dbReference type="Proteomes" id="UP000199310"/>
    </source>
</evidence>
<keyword evidence="3" id="KW-0731">Sigma factor</keyword>
<gene>
    <name evidence="7" type="ORF">SAMN04488122_0311</name>
</gene>
<dbReference type="InterPro" id="IPR014284">
    <property type="entry name" value="RNA_pol_sigma-70_dom"/>
</dbReference>
<accession>A0A1I0NQ15</accession>
<dbReference type="Pfam" id="PF08281">
    <property type="entry name" value="Sigma70_r4_2"/>
    <property type="match status" value="1"/>
</dbReference>
<dbReference type="InterPro" id="IPR013324">
    <property type="entry name" value="RNA_pol_sigma_r3/r4-like"/>
</dbReference>
<dbReference type="SUPFAM" id="SSF88946">
    <property type="entry name" value="Sigma2 domain of RNA polymerase sigma factors"/>
    <property type="match status" value="1"/>
</dbReference>
<dbReference type="InterPro" id="IPR013325">
    <property type="entry name" value="RNA_pol_sigma_r2"/>
</dbReference>
<dbReference type="Gene3D" id="1.10.1740.10">
    <property type="match status" value="1"/>
</dbReference>
<dbReference type="Pfam" id="PF04542">
    <property type="entry name" value="Sigma70_r2"/>
    <property type="match status" value="1"/>
</dbReference>
<evidence type="ECO:0000256" key="3">
    <source>
        <dbReference type="ARBA" id="ARBA00023082"/>
    </source>
</evidence>
<dbReference type="RefSeq" id="WP_089889635.1">
    <property type="nucleotide sequence ID" value="NZ_FOJG01000001.1"/>
</dbReference>
<feature type="domain" description="RNA polymerase sigma factor 70 region 4 type 2" evidence="6">
    <location>
        <begin position="111"/>
        <end position="158"/>
    </location>
</feature>
<evidence type="ECO:0000256" key="4">
    <source>
        <dbReference type="ARBA" id="ARBA00023163"/>
    </source>
</evidence>
<dbReference type="AlphaFoldDB" id="A0A1I0NQ15"/>
<dbReference type="GO" id="GO:0006352">
    <property type="term" value="P:DNA-templated transcription initiation"/>
    <property type="evidence" value="ECO:0007669"/>
    <property type="project" value="InterPro"/>
</dbReference>
<evidence type="ECO:0000259" key="6">
    <source>
        <dbReference type="Pfam" id="PF08281"/>
    </source>
</evidence>
<name>A0A1I0NQ15_9BACT</name>
<keyword evidence="2" id="KW-0805">Transcription regulation</keyword>
<dbReference type="PANTHER" id="PTHR43133:SF25">
    <property type="entry name" value="RNA POLYMERASE SIGMA FACTOR RFAY-RELATED"/>
    <property type="match status" value="1"/>
</dbReference>
<dbReference type="NCBIfam" id="TIGR02937">
    <property type="entry name" value="sigma70-ECF"/>
    <property type="match status" value="1"/>
</dbReference>
<protein>
    <submittedName>
        <fullName evidence="7">RNA polymerase sigma-70 factor, ECF subfamily</fullName>
    </submittedName>
</protein>
<organism evidence="7 8">
    <name type="scientific">Chitinophaga arvensicola</name>
    <dbReference type="NCBI Taxonomy" id="29529"/>
    <lineage>
        <taxon>Bacteria</taxon>
        <taxon>Pseudomonadati</taxon>
        <taxon>Bacteroidota</taxon>
        <taxon>Chitinophagia</taxon>
        <taxon>Chitinophagales</taxon>
        <taxon>Chitinophagaceae</taxon>
        <taxon>Chitinophaga</taxon>
    </lineage>
</organism>
<evidence type="ECO:0000256" key="1">
    <source>
        <dbReference type="ARBA" id="ARBA00010641"/>
    </source>
</evidence>
<feature type="domain" description="RNA polymerase sigma-70 region 2" evidence="5">
    <location>
        <begin position="14"/>
        <end position="74"/>
    </location>
</feature>
<evidence type="ECO:0000256" key="2">
    <source>
        <dbReference type="ARBA" id="ARBA00023015"/>
    </source>
</evidence>
<dbReference type="STRING" id="29529.SAMN04488122_0311"/>
<dbReference type="EMBL" id="FOJG01000001">
    <property type="protein sequence ID" value="SEW03635.1"/>
    <property type="molecule type" value="Genomic_DNA"/>
</dbReference>
<dbReference type="GO" id="GO:0016987">
    <property type="term" value="F:sigma factor activity"/>
    <property type="evidence" value="ECO:0007669"/>
    <property type="project" value="UniProtKB-KW"/>
</dbReference>
<evidence type="ECO:0000259" key="5">
    <source>
        <dbReference type="Pfam" id="PF04542"/>
    </source>
</evidence>
<dbReference type="InterPro" id="IPR007627">
    <property type="entry name" value="RNA_pol_sigma70_r2"/>
</dbReference>
<evidence type="ECO:0000313" key="7">
    <source>
        <dbReference type="EMBL" id="SEW03635.1"/>
    </source>
</evidence>
<reference evidence="8" key="1">
    <citation type="submission" date="2016-10" db="EMBL/GenBank/DDBJ databases">
        <authorList>
            <person name="Varghese N."/>
            <person name="Submissions S."/>
        </authorList>
    </citation>
    <scope>NUCLEOTIDE SEQUENCE [LARGE SCALE GENOMIC DNA]</scope>
    <source>
        <strain evidence="8">DSM 3695</strain>
    </source>
</reference>
<comment type="similarity">
    <text evidence="1">Belongs to the sigma-70 factor family. ECF subfamily.</text>
</comment>
<dbReference type="Proteomes" id="UP000199310">
    <property type="component" value="Unassembled WGS sequence"/>
</dbReference>
<dbReference type="GO" id="GO:0003677">
    <property type="term" value="F:DNA binding"/>
    <property type="evidence" value="ECO:0007669"/>
    <property type="project" value="InterPro"/>
</dbReference>
<keyword evidence="4" id="KW-0804">Transcription</keyword>
<dbReference type="OrthoDB" id="9803470at2"/>
<sequence length="166" mass="19552">MSSVEFNTLLIGNADFLKPFAFTLTKDAEQAKDLYQETLFRALSNQEKYLEGTNIRAWLFTIMRNIFINHYRKKLKHRTVAEPSASEFFINHQQNIVSNKAASNLQMKDIHVAVYHLPNIFKKPFMLYYEGYKYFEIANMLKEPLGTIKSRIHFARKILKSQVPRQ</sequence>
<proteinExistence type="inferred from homology"/>
<dbReference type="InterPro" id="IPR039425">
    <property type="entry name" value="RNA_pol_sigma-70-like"/>
</dbReference>
<dbReference type="PANTHER" id="PTHR43133">
    <property type="entry name" value="RNA POLYMERASE ECF-TYPE SIGMA FACTO"/>
    <property type="match status" value="1"/>
</dbReference>
<dbReference type="Gene3D" id="1.10.10.10">
    <property type="entry name" value="Winged helix-like DNA-binding domain superfamily/Winged helix DNA-binding domain"/>
    <property type="match status" value="1"/>
</dbReference>
<dbReference type="InterPro" id="IPR013249">
    <property type="entry name" value="RNA_pol_sigma70_r4_t2"/>
</dbReference>